<dbReference type="Pfam" id="PF01551">
    <property type="entry name" value="Peptidase_M23"/>
    <property type="match status" value="1"/>
</dbReference>
<keyword evidence="1" id="KW-0732">Signal</keyword>
<dbReference type="EMBL" id="CYZF01000006">
    <property type="protein sequence ID" value="CUO73345.1"/>
    <property type="molecule type" value="Genomic_DNA"/>
</dbReference>
<accession>A0A174HKC1</accession>
<dbReference type="InterPro" id="IPR016047">
    <property type="entry name" value="M23ase_b-sheet_dom"/>
</dbReference>
<dbReference type="AlphaFoldDB" id="A0A174HKC1"/>
<evidence type="ECO:0000313" key="3">
    <source>
        <dbReference type="EMBL" id="CUO73345.1"/>
    </source>
</evidence>
<feature type="signal peptide" evidence="1">
    <location>
        <begin position="1"/>
        <end position="18"/>
    </location>
</feature>
<dbReference type="GO" id="GO:0004222">
    <property type="term" value="F:metalloendopeptidase activity"/>
    <property type="evidence" value="ECO:0007669"/>
    <property type="project" value="TreeGrafter"/>
</dbReference>
<dbReference type="InterPro" id="IPR050570">
    <property type="entry name" value="Cell_wall_metabolism_enzyme"/>
</dbReference>
<dbReference type="PANTHER" id="PTHR21666">
    <property type="entry name" value="PEPTIDASE-RELATED"/>
    <property type="match status" value="1"/>
</dbReference>
<dbReference type="Gene3D" id="2.70.70.10">
    <property type="entry name" value="Glucose Permease (Domain IIA)"/>
    <property type="match status" value="1"/>
</dbReference>
<dbReference type="PANTHER" id="PTHR21666:SF270">
    <property type="entry name" value="MUREIN HYDROLASE ACTIVATOR ENVC"/>
    <property type="match status" value="1"/>
</dbReference>
<reference evidence="3 4" key="1">
    <citation type="submission" date="2015-09" db="EMBL/GenBank/DDBJ databases">
        <authorList>
            <consortium name="Pathogen Informatics"/>
        </authorList>
    </citation>
    <scope>NUCLEOTIDE SEQUENCE [LARGE SCALE GENOMIC DNA]</scope>
    <source>
        <strain evidence="3 4">2789STDY5608791</strain>
    </source>
</reference>
<evidence type="ECO:0000313" key="4">
    <source>
        <dbReference type="Proteomes" id="UP000095419"/>
    </source>
</evidence>
<dbReference type="Proteomes" id="UP000095419">
    <property type="component" value="Unassembled WGS sequence"/>
</dbReference>
<name>A0A174HKC1_BACUN</name>
<dbReference type="SUPFAM" id="SSF51261">
    <property type="entry name" value="Duplicated hybrid motif"/>
    <property type="match status" value="1"/>
</dbReference>
<feature type="domain" description="M23ase beta-sheet core" evidence="2">
    <location>
        <begin position="78"/>
        <end position="172"/>
    </location>
</feature>
<dbReference type="InterPro" id="IPR011055">
    <property type="entry name" value="Dup_hybrid_motif"/>
</dbReference>
<protein>
    <submittedName>
        <fullName evidence="3">Peptidase M23</fullName>
    </submittedName>
</protein>
<proteinExistence type="predicted"/>
<sequence length="243" mass="27401">MRIRILVPLLLIALGATAQGKKTVFSTMETNHIRVATPGLFSQRELIELPLEDIPDTEYSFPLPGGKVISPYGRGRGRHSGIDIKTYAKDTIRSAFNGVVRMSKPYSAYGNVVVVRHDFGLETIYSHNFKNLVHCGDTVKAGQPIALTGRTGRASTEHLHFETRVNGQHFDPNIIFNMKEQTLNRQRIGCSKKGNGIVVQQLPTIYPKPLQKKYPMELFKYPNVSLHLQNVSLKERIELKTYQ</sequence>
<organism evidence="3 4">
    <name type="scientific">Bacteroides uniformis</name>
    <dbReference type="NCBI Taxonomy" id="820"/>
    <lineage>
        <taxon>Bacteria</taxon>
        <taxon>Pseudomonadati</taxon>
        <taxon>Bacteroidota</taxon>
        <taxon>Bacteroidia</taxon>
        <taxon>Bacteroidales</taxon>
        <taxon>Bacteroidaceae</taxon>
        <taxon>Bacteroides</taxon>
    </lineage>
</organism>
<dbReference type="CDD" id="cd12797">
    <property type="entry name" value="M23_peptidase"/>
    <property type="match status" value="1"/>
</dbReference>
<gene>
    <name evidence="3" type="primary">nlpD_3</name>
    <name evidence="3" type="ORF">ERS417307_02312</name>
</gene>
<feature type="chain" id="PRO_5008023526" evidence="1">
    <location>
        <begin position="19"/>
        <end position="243"/>
    </location>
</feature>
<evidence type="ECO:0000259" key="2">
    <source>
        <dbReference type="Pfam" id="PF01551"/>
    </source>
</evidence>
<evidence type="ECO:0000256" key="1">
    <source>
        <dbReference type="SAM" id="SignalP"/>
    </source>
</evidence>
<dbReference type="RefSeq" id="WP_057088469.1">
    <property type="nucleotide sequence ID" value="NZ_CYZF01000006.1"/>
</dbReference>